<keyword evidence="3" id="KW-1185">Reference proteome</keyword>
<accession>A0A1X6NK17</accession>
<organism evidence="2 3">
    <name type="scientific">Porphyra umbilicalis</name>
    <name type="common">Purple laver</name>
    <name type="synonym">Red alga</name>
    <dbReference type="NCBI Taxonomy" id="2786"/>
    <lineage>
        <taxon>Eukaryota</taxon>
        <taxon>Rhodophyta</taxon>
        <taxon>Bangiophyceae</taxon>
        <taxon>Bangiales</taxon>
        <taxon>Bangiaceae</taxon>
        <taxon>Porphyra</taxon>
    </lineage>
</organism>
<evidence type="ECO:0000256" key="1">
    <source>
        <dbReference type="SAM" id="MobiDB-lite"/>
    </source>
</evidence>
<feature type="region of interest" description="Disordered" evidence="1">
    <location>
        <begin position="36"/>
        <end position="296"/>
    </location>
</feature>
<dbReference type="EMBL" id="KV919907">
    <property type="protein sequence ID" value="OSX68969.1"/>
    <property type="molecule type" value="Genomic_DNA"/>
</dbReference>
<feature type="compositionally biased region" description="Basic residues" evidence="1">
    <location>
        <begin position="192"/>
        <end position="204"/>
    </location>
</feature>
<sequence length="360" mass="39534">MLVVRDVRVINVKTELAPKKKNQENTRRSTTIHLVACVSSLRQTPPPTRNVSPSGPRSEKKPTGETAGLHTRKRMSDASRAIKTREKRHNEKKKGKGHTQHPLDARRNRAAMRAPGARPSPPRPGLAGGGRAAAPPAAARGGPPPRRRQPRRRPHRRRQARAERPPNGKGRPRPHRRGLPRQEGADHERRPRNVGRQWRRQGRKARAEGRREAPRAPKPAGREDAAGRAKRRPAAAAAAAAAGRTRCAAARRTVPLAEAGGARRFGREGEEGGQVAARPRPRVWAGGQGAERRRGRHGAGLLGDFEAHILGRGRRLDDIVGRQRVDGRRSVAARKIEGGHRRPRARVDAPAATEAVRQKV</sequence>
<protein>
    <submittedName>
        <fullName evidence="2">Uncharacterized protein</fullName>
    </submittedName>
</protein>
<feature type="region of interest" description="Disordered" evidence="1">
    <location>
        <begin position="331"/>
        <end position="360"/>
    </location>
</feature>
<evidence type="ECO:0000313" key="2">
    <source>
        <dbReference type="EMBL" id="OSX68969.1"/>
    </source>
</evidence>
<feature type="compositionally biased region" description="Low complexity" evidence="1">
    <location>
        <begin position="132"/>
        <end position="141"/>
    </location>
</feature>
<evidence type="ECO:0000313" key="3">
    <source>
        <dbReference type="Proteomes" id="UP000218209"/>
    </source>
</evidence>
<feature type="compositionally biased region" description="Basic residues" evidence="1">
    <location>
        <begin position="85"/>
        <end position="99"/>
    </location>
</feature>
<name>A0A1X6NK17_PORUM</name>
<feature type="compositionally biased region" description="Basic residues" evidence="1">
    <location>
        <begin position="145"/>
        <end position="159"/>
    </location>
</feature>
<gene>
    <name evidence="2" type="ORF">BU14_2026s0001</name>
</gene>
<feature type="compositionally biased region" description="Low complexity" evidence="1">
    <location>
        <begin position="234"/>
        <end position="262"/>
    </location>
</feature>
<dbReference type="Proteomes" id="UP000218209">
    <property type="component" value="Unassembled WGS sequence"/>
</dbReference>
<proteinExistence type="predicted"/>
<feature type="compositionally biased region" description="Basic and acidic residues" evidence="1">
    <location>
        <begin position="331"/>
        <end position="340"/>
    </location>
</feature>
<feature type="compositionally biased region" description="Basic residues" evidence="1">
    <location>
        <begin position="170"/>
        <end position="179"/>
    </location>
</feature>
<dbReference type="AlphaFoldDB" id="A0A1X6NK17"/>
<reference evidence="2 3" key="1">
    <citation type="submission" date="2017-03" db="EMBL/GenBank/DDBJ databases">
        <title>WGS assembly of Porphyra umbilicalis.</title>
        <authorList>
            <person name="Brawley S.H."/>
            <person name="Blouin N.A."/>
            <person name="Ficko-Blean E."/>
            <person name="Wheeler G.L."/>
            <person name="Lohr M."/>
            <person name="Goodson H.V."/>
            <person name="Jenkins J.W."/>
            <person name="Blaby-Haas C.E."/>
            <person name="Helliwell K.E."/>
            <person name="Chan C."/>
            <person name="Marriage T."/>
            <person name="Bhattacharya D."/>
            <person name="Klein A.S."/>
            <person name="Badis Y."/>
            <person name="Brodie J."/>
            <person name="Cao Y."/>
            <person name="Collen J."/>
            <person name="Dittami S.M."/>
            <person name="Gachon C.M."/>
            <person name="Green B.R."/>
            <person name="Karpowicz S."/>
            <person name="Kim J.W."/>
            <person name="Kudahl U."/>
            <person name="Lin S."/>
            <person name="Michel G."/>
            <person name="Mittag M."/>
            <person name="Olson B.J."/>
            <person name="Pangilinan J."/>
            <person name="Peng Y."/>
            <person name="Qiu H."/>
            <person name="Shu S."/>
            <person name="Singer J.T."/>
            <person name="Smith A.G."/>
            <person name="Sprecher B.N."/>
            <person name="Wagner V."/>
            <person name="Wang W."/>
            <person name="Wang Z.-Y."/>
            <person name="Yan J."/>
            <person name="Yarish C."/>
            <person name="Zoeuner-Riek S."/>
            <person name="Zhuang Y."/>
            <person name="Zou Y."/>
            <person name="Lindquist E.A."/>
            <person name="Grimwood J."/>
            <person name="Barry K."/>
            <person name="Rokhsar D.S."/>
            <person name="Schmutz J."/>
            <person name="Stiller J.W."/>
            <person name="Grossman A.R."/>
            <person name="Prochnik S.E."/>
        </authorList>
    </citation>
    <scope>NUCLEOTIDE SEQUENCE [LARGE SCALE GENOMIC DNA]</scope>
    <source>
        <strain evidence="2">4086291</strain>
    </source>
</reference>
<feature type="compositionally biased region" description="Basic and acidic residues" evidence="1">
    <location>
        <begin position="205"/>
        <end position="227"/>
    </location>
</feature>